<gene>
    <name evidence="1" type="ORF">FEMY_24820</name>
</gene>
<evidence type="ECO:0000313" key="2">
    <source>
        <dbReference type="Proteomes" id="UP000075653"/>
    </source>
</evidence>
<organism evidence="1 2">
    <name type="scientific">Ferrovum myxofaciens</name>
    <dbReference type="NCBI Taxonomy" id="416213"/>
    <lineage>
        <taxon>Bacteria</taxon>
        <taxon>Pseudomonadati</taxon>
        <taxon>Pseudomonadota</taxon>
        <taxon>Betaproteobacteria</taxon>
        <taxon>Ferrovales</taxon>
        <taxon>Ferrovaceae</taxon>
        <taxon>Ferrovum</taxon>
    </lineage>
</organism>
<sequence>MTDILHLPHLRALSVQDCGDHYQIETIGNIEPTACPACASSLYRHGSQRQVYIDTPIHGKRSGGRFERKSQQLDLLEWGACVFSINRMKLVLLSG</sequence>
<protein>
    <recommendedName>
        <fullName evidence="3">Transposase</fullName>
    </recommendedName>
</protein>
<name>A0A149VUV4_9PROT</name>
<accession>A0A149VUV4</accession>
<keyword evidence="2" id="KW-1185">Reference proteome</keyword>
<reference evidence="1 2" key="1">
    <citation type="submission" date="2016-01" db="EMBL/GenBank/DDBJ databases">
        <title>Genome sequence of the acidophilic iron oxidising Ferrovum strain Z-31.</title>
        <authorList>
            <person name="Poehlein A."/>
            <person name="Ullrich S.R."/>
            <person name="Schloemann M."/>
            <person name="Muehling M."/>
            <person name="Daniel R."/>
        </authorList>
    </citation>
    <scope>NUCLEOTIDE SEQUENCE [LARGE SCALE GENOMIC DNA]</scope>
    <source>
        <strain evidence="1 2">Z-31</strain>
    </source>
</reference>
<dbReference type="Proteomes" id="UP000075653">
    <property type="component" value="Unassembled WGS sequence"/>
</dbReference>
<comment type="caution">
    <text evidence="1">The sequence shown here is derived from an EMBL/GenBank/DDBJ whole genome shotgun (WGS) entry which is preliminary data.</text>
</comment>
<dbReference type="PATRIC" id="fig|1789004.3.peg.2663"/>
<evidence type="ECO:0000313" key="1">
    <source>
        <dbReference type="EMBL" id="KXW57003.1"/>
    </source>
</evidence>
<proteinExistence type="predicted"/>
<dbReference type="AlphaFoldDB" id="A0A149VUV4"/>
<dbReference type="STRING" id="1789004.FEMY_24820"/>
<dbReference type="EMBL" id="LRRD01000182">
    <property type="protein sequence ID" value="KXW57003.1"/>
    <property type="molecule type" value="Genomic_DNA"/>
</dbReference>
<evidence type="ECO:0008006" key="3">
    <source>
        <dbReference type="Google" id="ProtNLM"/>
    </source>
</evidence>